<accession>A0A9D2D8X0</accession>
<dbReference type="Gene3D" id="2.60.40.10">
    <property type="entry name" value="Immunoglobulins"/>
    <property type="match status" value="3"/>
</dbReference>
<evidence type="ECO:0000259" key="1">
    <source>
        <dbReference type="Pfam" id="PF16403"/>
    </source>
</evidence>
<dbReference type="Proteomes" id="UP000824017">
    <property type="component" value="Unassembled WGS sequence"/>
</dbReference>
<feature type="domain" description="Pesticidal crystal protein Cry22Aa Ig-like" evidence="1">
    <location>
        <begin position="56"/>
        <end position="107"/>
    </location>
</feature>
<protein>
    <submittedName>
        <fullName evidence="2">DUF5011 domain-containing protein</fullName>
    </submittedName>
</protein>
<name>A0A9D2D8X0_9FIRM</name>
<comment type="caution">
    <text evidence="2">The sequence shown here is derived from an EMBL/GenBank/DDBJ whole genome shotgun (WGS) entry which is preliminary data.</text>
</comment>
<dbReference type="EMBL" id="DXCD01000025">
    <property type="protein sequence ID" value="HIZ12459.1"/>
    <property type="molecule type" value="Genomic_DNA"/>
</dbReference>
<organism evidence="2 3">
    <name type="scientific">Candidatus Mediterraneibacter stercorigallinarum</name>
    <dbReference type="NCBI Taxonomy" id="2838686"/>
    <lineage>
        <taxon>Bacteria</taxon>
        <taxon>Bacillati</taxon>
        <taxon>Bacillota</taxon>
        <taxon>Clostridia</taxon>
        <taxon>Lachnospirales</taxon>
        <taxon>Lachnospiraceae</taxon>
        <taxon>Mediterraneibacter</taxon>
    </lineage>
</organism>
<dbReference type="InterPro" id="IPR032179">
    <property type="entry name" value="Cry22Aa_Ig-like"/>
</dbReference>
<evidence type="ECO:0000313" key="2">
    <source>
        <dbReference type="EMBL" id="HIZ12459.1"/>
    </source>
</evidence>
<dbReference type="AlphaFoldDB" id="A0A9D2D8X0"/>
<dbReference type="Pfam" id="PF16403">
    <property type="entry name" value="Bact_surface_Ig-like"/>
    <property type="match status" value="1"/>
</dbReference>
<sequence>MRRLRIAVTVLFVLSLAVFVTYNVLDRITEDHTPPVISCAEDTVSASVTDDESVLLQGMTAEDDRDGDLTDSIRVSSMSNFTEPGKRTVNYVVFDRANQAATYTRTLQYTDYTSPKIMLSAPLRYDLEDMGEVNLTENMSVEDCLDGDIKQQIRAAYSAGSYIDGAGDYPVQVQVSNSAGDTCTVAVTVTVTDATDSLERDKYYPILSQYIAYTGVGQELDLSSLVIGLERNGTEYLFAEDGDMIPAGIESVAISGTVDYQTQGCYTVDYQFTTADGVTATTKLAVVVG</sequence>
<proteinExistence type="predicted"/>
<gene>
    <name evidence="2" type="ORF">H9817_00815</name>
</gene>
<dbReference type="InterPro" id="IPR013783">
    <property type="entry name" value="Ig-like_fold"/>
</dbReference>
<reference evidence="2" key="2">
    <citation type="submission" date="2021-04" db="EMBL/GenBank/DDBJ databases">
        <authorList>
            <person name="Gilroy R."/>
        </authorList>
    </citation>
    <scope>NUCLEOTIDE SEQUENCE</scope>
    <source>
        <strain evidence="2">ChiGjej1B1-13045</strain>
    </source>
</reference>
<reference evidence="2" key="1">
    <citation type="journal article" date="2021" name="PeerJ">
        <title>Extensive microbial diversity within the chicken gut microbiome revealed by metagenomics and culture.</title>
        <authorList>
            <person name="Gilroy R."/>
            <person name="Ravi A."/>
            <person name="Getino M."/>
            <person name="Pursley I."/>
            <person name="Horton D.L."/>
            <person name="Alikhan N.F."/>
            <person name="Baker D."/>
            <person name="Gharbi K."/>
            <person name="Hall N."/>
            <person name="Watson M."/>
            <person name="Adriaenssens E.M."/>
            <person name="Foster-Nyarko E."/>
            <person name="Jarju S."/>
            <person name="Secka A."/>
            <person name="Antonio M."/>
            <person name="Oren A."/>
            <person name="Chaudhuri R.R."/>
            <person name="La Ragione R."/>
            <person name="Hildebrand F."/>
            <person name="Pallen M.J."/>
        </authorList>
    </citation>
    <scope>NUCLEOTIDE SEQUENCE</scope>
    <source>
        <strain evidence="2">ChiGjej1B1-13045</strain>
    </source>
</reference>
<evidence type="ECO:0000313" key="3">
    <source>
        <dbReference type="Proteomes" id="UP000824017"/>
    </source>
</evidence>